<evidence type="ECO:0000313" key="1">
    <source>
        <dbReference type="EMBL" id="USN16385.1"/>
    </source>
</evidence>
<keyword evidence="2" id="KW-1185">Reference proteome</keyword>
<dbReference type="EMBL" id="ON529861">
    <property type="protein sequence ID" value="USN16385.1"/>
    <property type="molecule type" value="Genomic_DNA"/>
</dbReference>
<protein>
    <submittedName>
        <fullName evidence="1">Uncharacterized protein</fullName>
    </submittedName>
</protein>
<accession>A0A9E7MUP3</accession>
<proteinExistence type="predicted"/>
<reference evidence="1" key="1">
    <citation type="submission" date="2022-05" db="EMBL/GenBank/DDBJ databases">
        <authorList>
            <person name="Friedrich I."/>
            <person name="Poehlein A."/>
            <person name="Schneider D."/>
            <person name="Hertel R."/>
            <person name="Daniel R."/>
        </authorList>
    </citation>
    <scope>NUCLEOTIDE SEQUENCE</scope>
</reference>
<sequence length="183" mass="20209">MPFIQQLRGRAQFLRDRGEVKSPVLLELAAAKLVAVEGLRPHWAHGHASDSIAAQTQSAALSQIWRFLGVDDQTSAMSAMRRLVNQPVLGVPTGKYADVLTPFVALMERELHANAGKGDRPGWLQMDRKTVLLEIYYHLSKLQKAMKDDNPDGICEHAADVANMSMMAVDVCGLLIPHKESNQ</sequence>
<gene>
    <name evidence="1" type="ORF">PLUTO_00690</name>
</gene>
<organism evidence="1 2">
    <name type="scientific">Luteibacter phage vB_LflM-Pluto</name>
    <dbReference type="NCBI Taxonomy" id="2948611"/>
    <lineage>
        <taxon>Viruses</taxon>
        <taxon>Duplodnaviria</taxon>
        <taxon>Heunggongvirae</taxon>
        <taxon>Uroviricota</taxon>
        <taxon>Caudoviricetes</taxon>
        <taxon>Lindbergviridae</taxon>
        <taxon>Plutovirus</taxon>
        <taxon>Plutovirus pluto</taxon>
    </lineage>
</organism>
<name>A0A9E7MUP3_9CAUD</name>
<evidence type="ECO:0000313" key="2">
    <source>
        <dbReference type="Proteomes" id="UP001056883"/>
    </source>
</evidence>
<dbReference type="Proteomes" id="UP001056883">
    <property type="component" value="Segment"/>
</dbReference>